<dbReference type="AlphaFoldDB" id="A0A371ICH3"/>
<proteinExistence type="predicted"/>
<dbReference type="Proteomes" id="UP000257109">
    <property type="component" value="Unassembled WGS sequence"/>
</dbReference>
<reference evidence="1" key="1">
    <citation type="submission" date="2018-05" db="EMBL/GenBank/DDBJ databases">
        <title>Draft genome of Mucuna pruriens seed.</title>
        <authorList>
            <person name="Nnadi N.E."/>
            <person name="Vos R."/>
            <person name="Hasami M.H."/>
            <person name="Devisetty U.K."/>
            <person name="Aguiy J.C."/>
        </authorList>
    </citation>
    <scope>NUCLEOTIDE SEQUENCE [LARGE SCALE GENOMIC DNA]</scope>
    <source>
        <strain evidence="1">JCA_2017</strain>
    </source>
</reference>
<comment type="caution">
    <text evidence="1">The sequence shown here is derived from an EMBL/GenBank/DDBJ whole genome shotgun (WGS) entry which is preliminary data.</text>
</comment>
<protein>
    <submittedName>
        <fullName evidence="1">Uncharacterized protein</fullName>
    </submittedName>
</protein>
<evidence type="ECO:0000313" key="2">
    <source>
        <dbReference type="Proteomes" id="UP000257109"/>
    </source>
</evidence>
<evidence type="ECO:0000313" key="1">
    <source>
        <dbReference type="EMBL" id="RDY12726.1"/>
    </source>
</evidence>
<accession>A0A371ICH3</accession>
<feature type="non-terminal residue" evidence="1">
    <location>
        <position position="1"/>
    </location>
</feature>
<gene>
    <name evidence="1" type="ORF">CR513_02448</name>
</gene>
<organism evidence="1 2">
    <name type="scientific">Mucuna pruriens</name>
    <name type="common">Velvet bean</name>
    <name type="synonym">Dolichos pruriens</name>
    <dbReference type="NCBI Taxonomy" id="157652"/>
    <lineage>
        <taxon>Eukaryota</taxon>
        <taxon>Viridiplantae</taxon>
        <taxon>Streptophyta</taxon>
        <taxon>Embryophyta</taxon>
        <taxon>Tracheophyta</taxon>
        <taxon>Spermatophyta</taxon>
        <taxon>Magnoliopsida</taxon>
        <taxon>eudicotyledons</taxon>
        <taxon>Gunneridae</taxon>
        <taxon>Pentapetalae</taxon>
        <taxon>rosids</taxon>
        <taxon>fabids</taxon>
        <taxon>Fabales</taxon>
        <taxon>Fabaceae</taxon>
        <taxon>Papilionoideae</taxon>
        <taxon>50 kb inversion clade</taxon>
        <taxon>NPAAA clade</taxon>
        <taxon>indigoferoid/millettioid clade</taxon>
        <taxon>Phaseoleae</taxon>
        <taxon>Mucuna</taxon>
    </lineage>
</organism>
<name>A0A371ICH3_MUCPR</name>
<dbReference type="EMBL" id="QJKJ01000418">
    <property type="protein sequence ID" value="RDY12726.1"/>
    <property type="molecule type" value="Genomic_DNA"/>
</dbReference>
<sequence>MLTFLMSMDIQRNNLGDLLLMLGGLSKLRSILGQYDSNIICLTNLRKCHEILVDWNGKLRPSHQYAQQEHIRGIMSHLGSGDRVEILAQITT</sequence>
<keyword evidence="2" id="KW-1185">Reference proteome</keyword>